<feature type="domain" description="Major facilitator superfamily (MFS) profile" evidence="7">
    <location>
        <begin position="26"/>
        <end position="189"/>
    </location>
</feature>
<reference evidence="8 9" key="1">
    <citation type="submission" date="2019-12" db="EMBL/GenBank/DDBJ databases">
        <authorList>
            <person name="Floudas D."/>
            <person name="Bentzer J."/>
            <person name="Ahren D."/>
            <person name="Johansson T."/>
            <person name="Persson P."/>
            <person name="Tunlid A."/>
        </authorList>
    </citation>
    <scope>NUCLEOTIDE SEQUENCE [LARGE SCALE GENOMIC DNA]</scope>
    <source>
        <strain evidence="8 9">CBS 102.39</strain>
    </source>
</reference>
<dbReference type="SUPFAM" id="SSF103473">
    <property type="entry name" value="MFS general substrate transporter"/>
    <property type="match status" value="1"/>
</dbReference>
<dbReference type="AlphaFoldDB" id="A0A8H4VN78"/>
<feature type="transmembrane region" description="Helical" evidence="6">
    <location>
        <begin position="25"/>
        <end position="45"/>
    </location>
</feature>
<evidence type="ECO:0000256" key="5">
    <source>
        <dbReference type="ARBA" id="ARBA00023136"/>
    </source>
</evidence>
<dbReference type="EMBL" id="JAACJL010000045">
    <property type="protein sequence ID" value="KAF4614265.1"/>
    <property type="molecule type" value="Genomic_DNA"/>
</dbReference>
<evidence type="ECO:0000313" key="8">
    <source>
        <dbReference type="EMBL" id="KAF4614265.1"/>
    </source>
</evidence>
<evidence type="ECO:0000259" key="7">
    <source>
        <dbReference type="PROSITE" id="PS50850"/>
    </source>
</evidence>
<keyword evidence="4 6" id="KW-1133">Transmembrane helix</keyword>
<comment type="subcellular location">
    <subcellularLocation>
        <location evidence="1">Membrane</location>
        <topology evidence="1">Multi-pass membrane protein</topology>
    </subcellularLocation>
</comment>
<evidence type="ECO:0000256" key="3">
    <source>
        <dbReference type="ARBA" id="ARBA00022692"/>
    </source>
</evidence>
<evidence type="ECO:0000256" key="6">
    <source>
        <dbReference type="SAM" id="Phobius"/>
    </source>
</evidence>
<organism evidence="8 9">
    <name type="scientific">Agrocybe pediades</name>
    <dbReference type="NCBI Taxonomy" id="84607"/>
    <lineage>
        <taxon>Eukaryota</taxon>
        <taxon>Fungi</taxon>
        <taxon>Dikarya</taxon>
        <taxon>Basidiomycota</taxon>
        <taxon>Agaricomycotina</taxon>
        <taxon>Agaricomycetes</taxon>
        <taxon>Agaricomycetidae</taxon>
        <taxon>Agaricales</taxon>
        <taxon>Agaricineae</taxon>
        <taxon>Strophariaceae</taxon>
        <taxon>Agrocybe</taxon>
    </lineage>
</organism>
<keyword evidence="9" id="KW-1185">Reference proteome</keyword>
<comment type="caution">
    <text evidence="8">The sequence shown here is derived from an EMBL/GenBank/DDBJ whole genome shotgun (WGS) entry which is preliminary data.</text>
</comment>
<dbReference type="Proteomes" id="UP000521872">
    <property type="component" value="Unassembled WGS sequence"/>
</dbReference>
<dbReference type="InterPro" id="IPR011701">
    <property type="entry name" value="MFS"/>
</dbReference>
<keyword evidence="3 6" id="KW-0812">Transmembrane</keyword>
<dbReference type="InterPro" id="IPR020846">
    <property type="entry name" value="MFS_dom"/>
</dbReference>
<evidence type="ECO:0000313" key="9">
    <source>
        <dbReference type="Proteomes" id="UP000521872"/>
    </source>
</evidence>
<dbReference type="PRINTS" id="PR01035">
    <property type="entry name" value="TCRTETA"/>
</dbReference>
<dbReference type="Pfam" id="PF07690">
    <property type="entry name" value="MFS_1"/>
    <property type="match status" value="1"/>
</dbReference>
<dbReference type="PANTHER" id="PTHR23504:SF15">
    <property type="entry name" value="MAJOR FACILITATOR SUPERFAMILY (MFS) PROFILE DOMAIN-CONTAINING PROTEIN"/>
    <property type="match status" value="1"/>
</dbReference>
<feature type="transmembrane region" description="Helical" evidence="6">
    <location>
        <begin position="65"/>
        <end position="86"/>
    </location>
</feature>
<evidence type="ECO:0000256" key="1">
    <source>
        <dbReference type="ARBA" id="ARBA00004141"/>
    </source>
</evidence>
<name>A0A8H4VN78_9AGAR</name>
<accession>A0A8H4VN78</accession>
<dbReference type="Gene3D" id="1.20.1250.20">
    <property type="entry name" value="MFS general substrate transporter like domains"/>
    <property type="match status" value="1"/>
</dbReference>
<dbReference type="GO" id="GO:0022857">
    <property type="term" value="F:transmembrane transporter activity"/>
    <property type="evidence" value="ECO:0007669"/>
    <property type="project" value="InterPro"/>
</dbReference>
<dbReference type="PROSITE" id="PS50850">
    <property type="entry name" value="MFS"/>
    <property type="match status" value="1"/>
</dbReference>
<feature type="transmembrane region" description="Helical" evidence="6">
    <location>
        <begin position="98"/>
        <end position="116"/>
    </location>
</feature>
<proteinExistence type="predicted"/>
<gene>
    <name evidence="8" type="ORF">D9613_008002</name>
</gene>
<keyword evidence="2" id="KW-0813">Transport</keyword>
<dbReference type="InterPro" id="IPR001958">
    <property type="entry name" value="Tet-R_TetA/multi-R_MdtG-like"/>
</dbReference>
<feature type="transmembrane region" description="Helical" evidence="6">
    <location>
        <begin position="156"/>
        <end position="179"/>
    </location>
</feature>
<dbReference type="GO" id="GO:0016020">
    <property type="term" value="C:membrane"/>
    <property type="evidence" value="ECO:0007669"/>
    <property type="project" value="UniProtKB-SubCell"/>
</dbReference>
<keyword evidence="5 6" id="KW-0472">Membrane</keyword>
<dbReference type="PANTHER" id="PTHR23504">
    <property type="entry name" value="MAJOR FACILITATOR SUPERFAMILY DOMAIN-CONTAINING PROTEIN 10"/>
    <property type="match status" value="1"/>
</dbReference>
<dbReference type="InterPro" id="IPR036259">
    <property type="entry name" value="MFS_trans_sf"/>
</dbReference>
<evidence type="ECO:0000256" key="4">
    <source>
        <dbReference type="ARBA" id="ARBA00022989"/>
    </source>
</evidence>
<sequence length="189" mass="20522">MTRVNEQTPLLSAHGKAHPTPLPRLQFAIVLFLQLAEPLTSNVIFPFAPQMVRDMGITHGRESQVGHYVGLLQSIFFVAEGCTVLFWSRLSDGIGRRLVIMTGLLGLSLSMFAFGLSKTFTGLVISRSLSGALNGNVGVMKSMVAEMTDDSNISTAYAYMPLAWNTGGTLGPMIGGWLYNPAKRFPNRA</sequence>
<protein>
    <recommendedName>
        <fullName evidence="7">Major facilitator superfamily (MFS) profile domain-containing protein</fullName>
    </recommendedName>
</protein>
<evidence type="ECO:0000256" key="2">
    <source>
        <dbReference type="ARBA" id="ARBA00022448"/>
    </source>
</evidence>